<gene>
    <name evidence="4" type="ORF">DNL40_12345</name>
</gene>
<keyword evidence="2" id="KW-0175">Coiled coil</keyword>
<dbReference type="GO" id="GO:0003677">
    <property type="term" value="F:DNA binding"/>
    <property type="evidence" value="ECO:0007669"/>
    <property type="project" value="UniProtKB-KW"/>
</dbReference>
<dbReference type="InterPro" id="IPR000551">
    <property type="entry name" value="MerR-type_HTH_dom"/>
</dbReference>
<dbReference type="EMBL" id="QKWH01000011">
    <property type="protein sequence ID" value="PZR52315.1"/>
    <property type="molecule type" value="Genomic_DNA"/>
</dbReference>
<dbReference type="PRINTS" id="PR00040">
    <property type="entry name" value="HTHMERR"/>
</dbReference>
<dbReference type="PANTHER" id="PTHR30204">
    <property type="entry name" value="REDOX-CYCLING DRUG-SENSING TRANSCRIPTIONAL ACTIVATOR SOXR"/>
    <property type="match status" value="1"/>
</dbReference>
<dbReference type="AlphaFoldDB" id="A0A2W5WX09"/>
<proteinExistence type="predicted"/>
<organism evidence="4 5">
    <name type="scientific">Xylanimonas oleitrophica</name>
    <dbReference type="NCBI Taxonomy" id="2607479"/>
    <lineage>
        <taxon>Bacteria</taxon>
        <taxon>Bacillati</taxon>
        <taxon>Actinomycetota</taxon>
        <taxon>Actinomycetes</taxon>
        <taxon>Micrococcales</taxon>
        <taxon>Promicromonosporaceae</taxon>
        <taxon>Xylanimonas</taxon>
    </lineage>
</organism>
<sequence>MRPGVTLKIGQVAERADVSVRALRYYEEQGLLRAERTPGGQRVYQEADVERVRVYRAFFAAGLTSSNVAQLMPCIDSGHTDAEQRRMLHEQRERLRARLEELRSVVERLDRLIAATDGHP</sequence>
<name>A0A2W5WX09_9MICO</name>
<protein>
    <submittedName>
        <fullName evidence="4">MerR family transcriptional regulator</fullName>
    </submittedName>
</protein>
<dbReference type="InterPro" id="IPR047057">
    <property type="entry name" value="MerR_fam"/>
</dbReference>
<dbReference type="SUPFAM" id="SSF46955">
    <property type="entry name" value="Putative DNA-binding domain"/>
    <property type="match status" value="1"/>
</dbReference>
<dbReference type="GO" id="GO:0003700">
    <property type="term" value="F:DNA-binding transcription factor activity"/>
    <property type="evidence" value="ECO:0007669"/>
    <property type="project" value="InterPro"/>
</dbReference>
<keyword evidence="1" id="KW-0238">DNA-binding</keyword>
<dbReference type="InterPro" id="IPR009061">
    <property type="entry name" value="DNA-bd_dom_put_sf"/>
</dbReference>
<dbReference type="Proteomes" id="UP000248783">
    <property type="component" value="Unassembled WGS sequence"/>
</dbReference>
<feature type="domain" description="HTH merR-type" evidence="3">
    <location>
        <begin position="6"/>
        <end position="74"/>
    </location>
</feature>
<evidence type="ECO:0000313" key="5">
    <source>
        <dbReference type="Proteomes" id="UP000248783"/>
    </source>
</evidence>
<evidence type="ECO:0000259" key="3">
    <source>
        <dbReference type="PROSITE" id="PS50937"/>
    </source>
</evidence>
<accession>A0A2W5WX09</accession>
<comment type="caution">
    <text evidence="4">The sequence shown here is derived from an EMBL/GenBank/DDBJ whole genome shotgun (WGS) entry which is preliminary data.</text>
</comment>
<dbReference type="PROSITE" id="PS00552">
    <property type="entry name" value="HTH_MERR_1"/>
    <property type="match status" value="1"/>
</dbReference>
<dbReference type="SMART" id="SM00422">
    <property type="entry name" value="HTH_MERR"/>
    <property type="match status" value="1"/>
</dbReference>
<dbReference type="PROSITE" id="PS50937">
    <property type="entry name" value="HTH_MERR_2"/>
    <property type="match status" value="1"/>
</dbReference>
<reference evidence="4 5" key="1">
    <citation type="submission" date="2018-06" db="EMBL/GenBank/DDBJ databases">
        <title>Whole genome sequencing of a novel hydrocarbon degrading bacterial strain, PW21 isolated from oil contaminated produced water sample.</title>
        <authorList>
            <person name="Nagkirti P."/>
            <person name="Shaikh A."/>
            <person name="Gowdaman V."/>
            <person name="Engineer A.E."/>
            <person name="Dagar S."/>
            <person name="Dhakephalkar P.K."/>
        </authorList>
    </citation>
    <scope>NUCLEOTIDE SEQUENCE [LARGE SCALE GENOMIC DNA]</scope>
    <source>
        <strain evidence="4 5">PW21</strain>
    </source>
</reference>
<dbReference type="Pfam" id="PF13411">
    <property type="entry name" value="MerR_1"/>
    <property type="match status" value="1"/>
</dbReference>
<evidence type="ECO:0000313" key="4">
    <source>
        <dbReference type="EMBL" id="PZR52315.1"/>
    </source>
</evidence>
<dbReference type="PANTHER" id="PTHR30204:SF97">
    <property type="entry name" value="MERR FAMILY REGULATORY PROTEIN"/>
    <property type="match status" value="1"/>
</dbReference>
<dbReference type="Gene3D" id="1.10.1660.10">
    <property type="match status" value="1"/>
</dbReference>
<keyword evidence="5" id="KW-1185">Reference proteome</keyword>
<evidence type="ECO:0000256" key="2">
    <source>
        <dbReference type="SAM" id="Coils"/>
    </source>
</evidence>
<feature type="coiled-coil region" evidence="2">
    <location>
        <begin position="85"/>
        <end position="112"/>
    </location>
</feature>
<evidence type="ECO:0000256" key="1">
    <source>
        <dbReference type="ARBA" id="ARBA00023125"/>
    </source>
</evidence>